<keyword evidence="5" id="KW-0547">Nucleotide-binding</keyword>
<comment type="similarity">
    <text evidence="2 11">Belongs to the FGGY kinase family.</text>
</comment>
<evidence type="ECO:0000256" key="10">
    <source>
        <dbReference type="ARBA" id="ARBA00052101"/>
    </source>
</evidence>
<keyword evidence="8" id="KW-0067">ATP-binding</keyword>
<evidence type="ECO:0000256" key="9">
    <source>
        <dbReference type="ARBA" id="ARBA00043149"/>
    </source>
</evidence>
<dbReference type="GO" id="GO:0004370">
    <property type="term" value="F:glycerol kinase activity"/>
    <property type="evidence" value="ECO:0007669"/>
    <property type="project" value="UniProtKB-EC"/>
</dbReference>
<evidence type="ECO:0000313" key="14">
    <source>
        <dbReference type="EMBL" id="ETR71237.1"/>
    </source>
</evidence>
<protein>
    <recommendedName>
        <fullName evidence="3">glycerol kinase</fullName>
        <ecNumber evidence="3">2.7.1.30</ecNumber>
    </recommendedName>
    <alternativeName>
        <fullName evidence="9">ATP:glycerol 3-phosphotransferase</fullName>
    </alternativeName>
</protein>
<keyword evidence="7" id="KW-0319">Glycerol metabolism</keyword>
<dbReference type="Pfam" id="PF02782">
    <property type="entry name" value="FGGY_C"/>
    <property type="match status" value="1"/>
</dbReference>
<dbReference type="PROSITE" id="PS00445">
    <property type="entry name" value="FGGY_KINASES_2"/>
    <property type="match status" value="1"/>
</dbReference>
<sequence length="413" mass="45061">NECLWDRATLKPVYNAIVWQCRRSADICDKIKADGHEQLFRNKTGLVVDAYFSGTKIKWLFDNVPGIKDRADKGELAFGTMDTWLIARLTGGKTHVTDFTNSSRTLLYNIHDQSWDNELLKILDVPESILPQVKPSAGIVGYTDESVFGASVPIAGIAGDQQAALFGQACFGKGQAKNTYGTGCFMLLNVGQDQVNPGQGLILTLACDVNGQPCYALEGSIFIGGAAVQWLRDGLGIIKTAKETQKIAESVDDNGGIYVVPAFAGLGAPHWDMYARGGISGITRSTTRAHIVRATLEGIAFQVKDLVHAFESVTQQKFSVLRVDGGATSNQFLMQFQSDILGISIDRSRYIESTGMGAAFLAGIATELWTPGDQITKLRQSERIFTPAIDDSKQKKLYDGWIHAVNRVKTQQD</sequence>
<keyword evidence="4 11" id="KW-0808">Transferase</keyword>
<evidence type="ECO:0000256" key="6">
    <source>
        <dbReference type="ARBA" id="ARBA00022777"/>
    </source>
</evidence>
<evidence type="ECO:0000259" key="12">
    <source>
        <dbReference type="Pfam" id="PF00370"/>
    </source>
</evidence>
<comment type="catalytic activity">
    <reaction evidence="10">
        <text>glycerol + ATP = sn-glycerol 3-phosphate + ADP + H(+)</text>
        <dbReference type="Rhea" id="RHEA:21644"/>
        <dbReference type="ChEBI" id="CHEBI:15378"/>
        <dbReference type="ChEBI" id="CHEBI:17754"/>
        <dbReference type="ChEBI" id="CHEBI:30616"/>
        <dbReference type="ChEBI" id="CHEBI:57597"/>
        <dbReference type="ChEBI" id="CHEBI:456216"/>
        <dbReference type="EC" id="2.7.1.30"/>
    </reaction>
</comment>
<name>A0A1V1P8M4_9BACT</name>
<evidence type="ECO:0000256" key="2">
    <source>
        <dbReference type="ARBA" id="ARBA00009156"/>
    </source>
</evidence>
<feature type="domain" description="Carbohydrate kinase FGGY C-terminal" evidence="13">
    <location>
        <begin position="177"/>
        <end position="365"/>
    </location>
</feature>
<dbReference type="EC" id="2.7.1.30" evidence="3"/>
<dbReference type="GO" id="GO:0005524">
    <property type="term" value="F:ATP binding"/>
    <property type="evidence" value="ECO:0007669"/>
    <property type="project" value="UniProtKB-KW"/>
</dbReference>
<evidence type="ECO:0000256" key="3">
    <source>
        <dbReference type="ARBA" id="ARBA00012099"/>
    </source>
</evidence>
<dbReference type="Pfam" id="PF00370">
    <property type="entry name" value="FGGY_N"/>
    <property type="match status" value="1"/>
</dbReference>
<accession>A0A1V1P8M4</accession>
<comment type="pathway">
    <text evidence="1">Polyol metabolism; glycerol degradation via glycerol kinase pathway; sn-glycerol 3-phosphate from glycerol: step 1/1.</text>
</comment>
<evidence type="ECO:0000256" key="11">
    <source>
        <dbReference type="RuleBase" id="RU003733"/>
    </source>
</evidence>
<dbReference type="InterPro" id="IPR043129">
    <property type="entry name" value="ATPase_NBD"/>
</dbReference>
<proteinExistence type="inferred from homology"/>
<evidence type="ECO:0000256" key="1">
    <source>
        <dbReference type="ARBA" id="ARBA00005190"/>
    </source>
</evidence>
<dbReference type="PANTHER" id="PTHR10196:SF69">
    <property type="entry name" value="GLYCEROL KINASE"/>
    <property type="match status" value="1"/>
</dbReference>
<dbReference type="Proteomes" id="UP000189670">
    <property type="component" value="Unassembled WGS sequence"/>
</dbReference>
<evidence type="ECO:0000313" key="15">
    <source>
        <dbReference type="Proteomes" id="UP000189670"/>
    </source>
</evidence>
<dbReference type="FunFam" id="3.30.420.40:FF:000007">
    <property type="entry name" value="Glycerol kinase"/>
    <property type="match status" value="1"/>
</dbReference>
<comment type="caution">
    <text evidence="14">The sequence shown here is derived from an EMBL/GenBank/DDBJ whole genome shotgun (WGS) entry which is preliminary data.</text>
</comment>
<dbReference type="InterPro" id="IPR018485">
    <property type="entry name" value="FGGY_C"/>
</dbReference>
<dbReference type="CDD" id="cd07769">
    <property type="entry name" value="ASKHA_NBD_FGGY_GK"/>
    <property type="match status" value="1"/>
</dbReference>
<dbReference type="NCBIfam" id="NF000756">
    <property type="entry name" value="PRK00047.1"/>
    <property type="match status" value="1"/>
</dbReference>
<evidence type="ECO:0000256" key="7">
    <source>
        <dbReference type="ARBA" id="ARBA00022798"/>
    </source>
</evidence>
<dbReference type="SUPFAM" id="SSF53067">
    <property type="entry name" value="Actin-like ATPase domain"/>
    <property type="match status" value="2"/>
</dbReference>
<dbReference type="InterPro" id="IPR018483">
    <property type="entry name" value="Carb_kinase_FGGY_CS"/>
</dbReference>
<feature type="domain" description="Carbohydrate kinase FGGY N-terminal" evidence="12">
    <location>
        <begin position="3"/>
        <end position="167"/>
    </location>
</feature>
<organism evidence="14 15">
    <name type="scientific">Candidatus Magnetoglobus multicellularis str. Araruama</name>
    <dbReference type="NCBI Taxonomy" id="890399"/>
    <lineage>
        <taxon>Bacteria</taxon>
        <taxon>Pseudomonadati</taxon>
        <taxon>Thermodesulfobacteriota</taxon>
        <taxon>Desulfobacteria</taxon>
        <taxon>Desulfobacterales</taxon>
        <taxon>Desulfobacteraceae</taxon>
        <taxon>Candidatus Magnetoglobus</taxon>
    </lineage>
</organism>
<evidence type="ECO:0000256" key="5">
    <source>
        <dbReference type="ARBA" id="ARBA00022741"/>
    </source>
</evidence>
<dbReference type="AlphaFoldDB" id="A0A1V1P8M4"/>
<dbReference type="Gene3D" id="3.30.420.40">
    <property type="match status" value="2"/>
</dbReference>
<keyword evidence="6 11" id="KW-0418">Kinase</keyword>
<dbReference type="PANTHER" id="PTHR10196">
    <property type="entry name" value="SUGAR KINASE"/>
    <property type="match status" value="1"/>
</dbReference>
<evidence type="ECO:0000256" key="8">
    <source>
        <dbReference type="ARBA" id="ARBA00022840"/>
    </source>
</evidence>
<dbReference type="EMBL" id="ATBP01000301">
    <property type="protein sequence ID" value="ETR71237.1"/>
    <property type="molecule type" value="Genomic_DNA"/>
</dbReference>
<dbReference type="GO" id="GO:0019563">
    <property type="term" value="P:glycerol catabolic process"/>
    <property type="evidence" value="ECO:0007669"/>
    <property type="project" value="TreeGrafter"/>
</dbReference>
<evidence type="ECO:0000259" key="13">
    <source>
        <dbReference type="Pfam" id="PF02782"/>
    </source>
</evidence>
<dbReference type="PROSITE" id="PS00933">
    <property type="entry name" value="FGGY_KINASES_1"/>
    <property type="match status" value="1"/>
</dbReference>
<evidence type="ECO:0000256" key="4">
    <source>
        <dbReference type="ARBA" id="ARBA00022679"/>
    </source>
</evidence>
<reference evidence="15" key="1">
    <citation type="submission" date="2012-11" db="EMBL/GenBank/DDBJ databases">
        <authorList>
            <person name="Lucero-Rivera Y.E."/>
            <person name="Tovar-Ramirez D."/>
        </authorList>
    </citation>
    <scope>NUCLEOTIDE SEQUENCE [LARGE SCALE GENOMIC DNA]</scope>
    <source>
        <strain evidence="15">Araruama</strain>
    </source>
</reference>
<dbReference type="InterPro" id="IPR018484">
    <property type="entry name" value="FGGY_N"/>
</dbReference>
<gene>
    <name evidence="14" type="ORF">OMM_08255</name>
</gene>
<dbReference type="GO" id="GO:0005829">
    <property type="term" value="C:cytosol"/>
    <property type="evidence" value="ECO:0007669"/>
    <property type="project" value="TreeGrafter"/>
</dbReference>
<feature type="non-terminal residue" evidence="14">
    <location>
        <position position="1"/>
    </location>
</feature>